<evidence type="ECO:0000259" key="8">
    <source>
        <dbReference type="SMART" id="SM00082"/>
    </source>
</evidence>
<dbReference type="SUPFAM" id="SSF52058">
    <property type="entry name" value="L domain-like"/>
    <property type="match status" value="1"/>
</dbReference>
<protein>
    <submittedName>
        <fullName evidence="10">Platelet glycoprotein Ib alpha chain</fullName>
    </submittedName>
</protein>
<name>A0A7F8RPC0_LEPWE</name>
<dbReference type="Pfam" id="PF13855">
    <property type="entry name" value="LRR_8"/>
    <property type="match status" value="1"/>
</dbReference>
<keyword evidence="1" id="KW-0433">Leucine-rich repeat</keyword>
<dbReference type="KEGG" id="lww:102735299"/>
<organism evidence="9 10">
    <name type="scientific">Leptonychotes weddellii</name>
    <name type="common">Weddell seal</name>
    <name type="synonym">Otaria weddellii</name>
    <dbReference type="NCBI Taxonomy" id="9713"/>
    <lineage>
        <taxon>Eukaryota</taxon>
        <taxon>Metazoa</taxon>
        <taxon>Chordata</taxon>
        <taxon>Craniata</taxon>
        <taxon>Vertebrata</taxon>
        <taxon>Euteleostomi</taxon>
        <taxon>Mammalia</taxon>
        <taxon>Eutheria</taxon>
        <taxon>Laurasiatheria</taxon>
        <taxon>Carnivora</taxon>
        <taxon>Caniformia</taxon>
        <taxon>Pinnipedia</taxon>
        <taxon>Phocidae</taxon>
        <taxon>Monachinae</taxon>
        <taxon>Lobodontini</taxon>
        <taxon>Leptonychotes</taxon>
    </lineage>
</organism>
<dbReference type="PANTHER" id="PTHR24369:SF157">
    <property type="entry name" value="LRRCT DOMAIN-CONTAINING PROTEIN"/>
    <property type="match status" value="1"/>
</dbReference>
<keyword evidence="9" id="KW-1185">Reference proteome</keyword>
<keyword evidence="2 6" id="KW-0732">Signal</keyword>
<keyword evidence="3" id="KW-0677">Repeat</keyword>
<dbReference type="GO" id="GO:0005886">
    <property type="term" value="C:plasma membrane"/>
    <property type="evidence" value="ECO:0007669"/>
    <property type="project" value="TreeGrafter"/>
</dbReference>
<dbReference type="PROSITE" id="PS51450">
    <property type="entry name" value="LRR"/>
    <property type="match status" value="1"/>
</dbReference>
<feature type="chain" id="PRO_5028982126" evidence="6">
    <location>
        <begin position="17"/>
        <end position="564"/>
    </location>
</feature>
<dbReference type="InterPro" id="IPR001611">
    <property type="entry name" value="Leu-rich_rpt"/>
</dbReference>
<dbReference type="SMART" id="SM00013">
    <property type="entry name" value="LRRNT"/>
    <property type="match status" value="1"/>
</dbReference>
<evidence type="ECO:0000313" key="10">
    <source>
        <dbReference type="RefSeq" id="XP_030894849.1"/>
    </source>
</evidence>
<feature type="region of interest" description="Disordered" evidence="4">
    <location>
        <begin position="316"/>
        <end position="386"/>
    </location>
</feature>
<keyword evidence="5" id="KW-0812">Transmembrane</keyword>
<dbReference type="PRINTS" id="PR00019">
    <property type="entry name" value="LEURICHRPT"/>
</dbReference>
<feature type="domain" description="LRRNT" evidence="7">
    <location>
        <begin position="19"/>
        <end position="51"/>
    </location>
</feature>
<evidence type="ECO:0000256" key="2">
    <source>
        <dbReference type="ARBA" id="ARBA00022729"/>
    </source>
</evidence>
<feature type="compositionally biased region" description="Low complexity" evidence="4">
    <location>
        <begin position="355"/>
        <end position="386"/>
    </location>
</feature>
<sequence>MPLLLLLLLLPRPSHPQLVCEVSKVTSQLEVNCDNRGLKVLPPDLPRDMAILHLGENPLGTFSTASVASMTQLAELYLRQSQLTKLQTDGALPRLETLDVSHNKLKSLPFLGRALPALTTLDVSYNELTALSPGALDGLSRLHELYLRGNKLKTLPPGLLRPVAQLRKLNLADNKLNELPPGLLDGLADLDTLYLQGNWLRTIPKGFFGDLLLPFAFLHNNPWACDCEILYFSRWLQDNSNNVYLWKEGVDVKAMTPNVASVRCVNLHNTPVHTYPGKGCSILGDGVDLGYDDYDEEEEVGKVPATRAVVSFSANTTAHTTHRAPLHSAPTASPDRQMPHLSYTLESTKKQSRFPTAPEPSTSSTPHPPSSTIAQEPTTTPTTQEPTTTLILSELTTFEIPESTSFPTILEYPTTTSSVYLPEVHEVVQGNLESSKNDPLLNPDFCCLLPLGFYVLGLLWLLFASVVLILLLARARPAGPQALATATHTAHLELQRGKQVTMPRVWLLFLQGSLPTFRSSLFLWVRADGHVGPLRAGRWPSALSLGRGQDLLGTVGIRYAGHSL</sequence>
<feature type="signal peptide" evidence="6">
    <location>
        <begin position="1"/>
        <end position="16"/>
    </location>
</feature>
<dbReference type="SMART" id="SM00082">
    <property type="entry name" value="LRRCT"/>
    <property type="match status" value="1"/>
</dbReference>
<feature type="domain" description="LRRCT" evidence="8">
    <location>
        <begin position="221"/>
        <end position="281"/>
    </location>
</feature>
<keyword evidence="5" id="KW-1133">Transmembrane helix</keyword>
<reference evidence="10" key="1">
    <citation type="submission" date="2025-08" db="UniProtKB">
        <authorList>
            <consortium name="RefSeq"/>
        </authorList>
    </citation>
    <scope>IDENTIFICATION</scope>
    <source>
        <tissue evidence="10">Liver</tissue>
    </source>
</reference>
<keyword evidence="5" id="KW-0472">Membrane</keyword>
<dbReference type="RefSeq" id="XP_030894849.1">
    <property type="nucleotide sequence ID" value="XM_031038989.1"/>
</dbReference>
<dbReference type="Gene3D" id="3.80.10.10">
    <property type="entry name" value="Ribonuclease Inhibitor"/>
    <property type="match status" value="1"/>
</dbReference>
<dbReference type="InterPro" id="IPR050541">
    <property type="entry name" value="LRR_TM_domain-containing"/>
</dbReference>
<dbReference type="SMART" id="SM00369">
    <property type="entry name" value="LRR_TYP"/>
    <property type="match status" value="5"/>
</dbReference>
<dbReference type="InterPro" id="IPR003591">
    <property type="entry name" value="Leu-rich_rpt_typical-subtyp"/>
</dbReference>
<dbReference type="InterPro" id="IPR000483">
    <property type="entry name" value="Cys-rich_flank_reg_C"/>
</dbReference>
<dbReference type="OrthoDB" id="676979at2759"/>
<evidence type="ECO:0000256" key="4">
    <source>
        <dbReference type="SAM" id="MobiDB-lite"/>
    </source>
</evidence>
<gene>
    <name evidence="10" type="primary">GP1BA</name>
</gene>
<dbReference type="Proteomes" id="UP000245341">
    <property type="component" value="Unplaced"/>
</dbReference>
<evidence type="ECO:0000256" key="6">
    <source>
        <dbReference type="SAM" id="SignalP"/>
    </source>
</evidence>
<feature type="transmembrane region" description="Helical" evidence="5">
    <location>
        <begin position="451"/>
        <end position="473"/>
    </location>
</feature>
<dbReference type="InterPro" id="IPR000372">
    <property type="entry name" value="LRRNT"/>
</dbReference>
<dbReference type="Pfam" id="PF00560">
    <property type="entry name" value="LRR_1"/>
    <property type="match status" value="1"/>
</dbReference>
<evidence type="ECO:0000256" key="3">
    <source>
        <dbReference type="ARBA" id="ARBA00022737"/>
    </source>
</evidence>
<accession>A0A7F8RPC0</accession>
<dbReference type="InterPro" id="IPR032675">
    <property type="entry name" value="LRR_dom_sf"/>
</dbReference>
<evidence type="ECO:0000259" key="7">
    <source>
        <dbReference type="SMART" id="SM00013"/>
    </source>
</evidence>
<dbReference type="AlphaFoldDB" id="A0A7F8RPC0"/>
<dbReference type="GeneID" id="102735299"/>
<evidence type="ECO:0000313" key="9">
    <source>
        <dbReference type="Proteomes" id="UP000245341"/>
    </source>
</evidence>
<dbReference type="CTD" id="2811"/>
<proteinExistence type="predicted"/>
<dbReference type="PANTHER" id="PTHR24369">
    <property type="entry name" value="ANTIGEN BSP, PUTATIVE-RELATED"/>
    <property type="match status" value="1"/>
</dbReference>
<dbReference type="SMART" id="SM00364">
    <property type="entry name" value="LRR_BAC"/>
    <property type="match status" value="4"/>
</dbReference>
<evidence type="ECO:0000256" key="1">
    <source>
        <dbReference type="ARBA" id="ARBA00022614"/>
    </source>
</evidence>
<evidence type="ECO:0000256" key="5">
    <source>
        <dbReference type="SAM" id="Phobius"/>
    </source>
</evidence>